<dbReference type="Proteomes" id="UP000334990">
    <property type="component" value="Unassembled WGS sequence"/>
</dbReference>
<dbReference type="PANTHER" id="PTHR48111:SF36">
    <property type="entry name" value="TRANSCRIPTIONAL REGULATORY PROTEIN CUTR"/>
    <property type="match status" value="1"/>
</dbReference>
<dbReference type="InterPro" id="IPR039420">
    <property type="entry name" value="WalR-like"/>
</dbReference>
<dbReference type="SMART" id="SM00862">
    <property type="entry name" value="Trans_reg_C"/>
    <property type="match status" value="1"/>
</dbReference>
<protein>
    <submittedName>
        <fullName evidence="6">DNA-binding response regulator</fullName>
    </submittedName>
</protein>
<feature type="domain" description="Response regulatory" evidence="4">
    <location>
        <begin position="2"/>
        <end position="118"/>
    </location>
</feature>
<dbReference type="PROSITE" id="PS50110">
    <property type="entry name" value="RESPONSE_REGULATORY"/>
    <property type="match status" value="1"/>
</dbReference>
<dbReference type="EMBL" id="BLAD01000053">
    <property type="protein sequence ID" value="GES01787.1"/>
    <property type="molecule type" value="Genomic_DNA"/>
</dbReference>
<feature type="DNA-binding region" description="OmpR/PhoB-type" evidence="3">
    <location>
        <begin position="126"/>
        <end position="223"/>
    </location>
</feature>
<evidence type="ECO:0000256" key="3">
    <source>
        <dbReference type="PROSITE-ProRule" id="PRU01091"/>
    </source>
</evidence>
<dbReference type="PROSITE" id="PS51755">
    <property type="entry name" value="OMPR_PHOB"/>
    <property type="match status" value="1"/>
</dbReference>
<dbReference type="SUPFAM" id="SSF52172">
    <property type="entry name" value="CheY-like"/>
    <property type="match status" value="1"/>
</dbReference>
<dbReference type="InterPro" id="IPR001867">
    <property type="entry name" value="OmpR/PhoB-type_DNA-bd"/>
</dbReference>
<dbReference type="GO" id="GO:0000156">
    <property type="term" value="F:phosphorelay response regulator activity"/>
    <property type="evidence" value="ECO:0007669"/>
    <property type="project" value="TreeGrafter"/>
</dbReference>
<evidence type="ECO:0000313" key="6">
    <source>
        <dbReference type="EMBL" id="GES01787.1"/>
    </source>
</evidence>
<feature type="domain" description="OmpR/PhoB-type" evidence="5">
    <location>
        <begin position="126"/>
        <end position="223"/>
    </location>
</feature>
<evidence type="ECO:0000259" key="4">
    <source>
        <dbReference type="PROSITE" id="PS50110"/>
    </source>
</evidence>
<accession>A0A5M3VY48</accession>
<keyword evidence="1 3" id="KW-0238">DNA-binding</keyword>
<dbReference type="InterPro" id="IPR011006">
    <property type="entry name" value="CheY-like_superfamily"/>
</dbReference>
<evidence type="ECO:0000256" key="1">
    <source>
        <dbReference type="ARBA" id="ARBA00023125"/>
    </source>
</evidence>
<dbReference type="GO" id="GO:0032993">
    <property type="term" value="C:protein-DNA complex"/>
    <property type="evidence" value="ECO:0007669"/>
    <property type="project" value="TreeGrafter"/>
</dbReference>
<evidence type="ECO:0000259" key="5">
    <source>
        <dbReference type="PROSITE" id="PS51755"/>
    </source>
</evidence>
<dbReference type="GO" id="GO:0005829">
    <property type="term" value="C:cytosol"/>
    <property type="evidence" value="ECO:0007669"/>
    <property type="project" value="TreeGrafter"/>
</dbReference>
<dbReference type="CDD" id="cd00383">
    <property type="entry name" value="trans_reg_C"/>
    <property type="match status" value="1"/>
</dbReference>
<dbReference type="RefSeq" id="WP_170316996.1">
    <property type="nucleotide sequence ID" value="NZ_BAAABN010000030.1"/>
</dbReference>
<dbReference type="CDD" id="cd17624">
    <property type="entry name" value="REC_OmpR_PmrA-like"/>
    <property type="match status" value="1"/>
</dbReference>
<reference evidence="6 7" key="1">
    <citation type="submission" date="2019-10" db="EMBL/GenBank/DDBJ databases">
        <title>Whole genome shotgun sequence of Acrocarpospora corrugata NBRC 13972.</title>
        <authorList>
            <person name="Ichikawa N."/>
            <person name="Kimura A."/>
            <person name="Kitahashi Y."/>
            <person name="Komaki H."/>
            <person name="Oguchi A."/>
        </authorList>
    </citation>
    <scope>NUCLEOTIDE SEQUENCE [LARGE SCALE GENOMIC DNA]</scope>
    <source>
        <strain evidence="6 7">NBRC 13972</strain>
    </source>
</reference>
<proteinExistence type="predicted"/>
<comment type="caution">
    <text evidence="6">The sequence shown here is derived from an EMBL/GenBank/DDBJ whole genome shotgun (WGS) entry which is preliminary data.</text>
</comment>
<dbReference type="PANTHER" id="PTHR48111">
    <property type="entry name" value="REGULATOR OF RPOS"/>
    <property type="match status" value="1"/>
</dbReference>
<dbReference type="InterPro" id="IPR001789">
    <property type="entry name" value="Sig_transdc_resp-reg_receiver"/>
</dbReference>
<evidence type="ECO:0000313" key="7">
    <source>
        <dbReference type="Proteomes" id="UP000334990"/>
    </source>
</evidence>
<keyword evidence="7" id="KW-1185">Reference proteome</keyword>
<dbReference type="SMART" id="SM00448">
    <property type="entry name" value="REC"/>
    <property type="match status" value="1"/>
</dbReference>
<name>A0A5M3VY48_9ACTN</name>
<dbReference type="Gene3D" id="3.40.50.2300">
    <property type="match status" value="1"/>
</dbReference>
<dbReference type="AlphaFoldDB" id="A0A5M3VY48"/>
<dbReference type="Gene3D" id="6.10.250.690">
    <property type="match status" value="1"/>
</dbReference>
<dbReference type="GO" id="GO:0000976">
    <property type="term" value="F:transcription cis-regulatory region binding"/>
    <property type="evidence" value="ECO:0007669"/>
    <property type="project" value="TreeGrafter"/>
</dbReference>
<dbReference type="Pfam" id="PF00072">
    <property type="entry name" value="Response_reg"/>
    <property type="match status" value="1"/>
</dbReference>
<dbReference type="Gene3D" id="1.10.10.10">
    <property type="entry name" value="Winged helix-like DNA-binding domain superfamily/Winged helix DNA-binding domain"/>
    <property type="match status" value="1"/>
</dbReference>
<dbReference type="Pfam" id="PF00486">
    <property type="entry name" value="Trans_reg_C"/>
    <property type="match status" value="1"/>
</dbReference>
<keyword evidence="2" id="KW-0597">Phosphoprotein</keyword>
<gene>
    <name evidence="6" type="ORF">Acor_38520</name>
</gene>
<feature type="modified residue" description="4-aspartylphosphate" evidence="2">
    <location>
        <position position="51"/>
    </location>
</feature>
<sequence>MRLLVVEDEEDLVDALRVGLVRAGYAVDVAYDAPTADQKLKVNAYDLVLLDLNLPGGDGFELCRAVRRGERGGQVRILMVTARDRLDDRVRGLDEGADDYLVKPFAFPELLARVRALLRRDSAGGTAVLEVGDLRLDTARVEAYRGGRPLSLTPKEFGVLHYLMTRPGHVVSTEELLEHVWDEHTDPFTNTVRVTVGTLRRKLAGEGDSLIETVISRGYRLRGAL</sequence>
<dbReference type="InterPro" id="IPR036388">
    <property type="entry name" value="WH-like_DNA-bd_sf"/>
</dbReference>
<evidence type="ECO:0000256" key="2">
    <source>
        <dbReference type="PROSITE-ProRule" id="PRU00169"/>
    </source>
</evidence>
<dbReference type="GO" id="GO:0006355">
    <property type="term" value="P:regulation of DNA-templated transcription"/>
    <property type="evidence" value="ECO:0007669"/>
    <property type="project" value="InterPro"/>
</dbReference>
<organism evidence="6 7">
    <name type="scientific">Acrocarpospora corrugata</name>
    <dbReference type="NCBI Taxonomy" id="35763"/>
    <lineage>
        <taxon>Bacteria</taxon>
        <taxon>Bacillati</taxon>
        <taxon>Actinomycetota</taxon>
        <taxon>Actinomycetes</taxon>
        <taxon>Streptosporangiales</taxon>
        <taxon>Streptosporangiaceae</taxon>
        <taxon>Acrocarpospora</taxon>
    </lineage>
</organism>